<organism evidence="2 3">
    <name type="scientific">Posidoniimonas corsicana</name>
    <dbReference type="NCBI Taxonomy" id="1938618"/>
    <lineage>
        <taxon>Bacteria</taxon>
        <taxon>Pseudomonadati</taxon>
        <taxon>Planctomycetota</taxon>
        <taxon>Planctomycetia</taxon>
        <taxon>Pirellulales</taxon>
        <taxon>Lacipirellulaceae</taxon>
        <taxon>Posidoniimonas</taxon>
    </lineage>
</organism>
<dbReference type="Pfam" id="PF09862">
    <property type="entry name" value="DUF2089"/>
    <property type="match status" value="1"/>
</dbReference>
<name>A0A5C5VCE9_9BACT</name>
<feature type="domain" description="DUF2089" evidence="1">
    <location>
        <begin position="40"/>
        <end position="84"/>
    </location>
</feature>
<reference evidence="2 3" key="1">
    <citation type="submission" date="2019-02" db="EMBL/GenBank/DDBJ databases">
        <title>Deep-cultivation of Planctomycetes and their phenomic and genomic characterization uncovers novel biology.</title>
        <authorList>
            <person name="Wiegand S."/>
            <person name="Jogler M."/>
            <person name="Boedeker C."/>
            <person name="Pinto D."/>
            <person name="Vollmers J."/>
            <person name="Rivas-Marin E."/>
            <person name="Kohn T."/>
            <person name="Peeters S.H."/>
            <person name="Heuer A."/>
            <person name="Rast P."/>
            <person name="Oberbeckmann S."/>
            <person name="Bunk B."/>
            <person name="Jeske O."/>
            <person name="Meyerdierks A."/>
            <person name="Storesund J.E."/>
            <person name="Kallscheuer N."/>
            <person name="Luecker S."/>
            <person name="Lage O.M."/>
            <person name="Pohl T."/>
            <person name="Merkel B.J."/>
            <person name="Hornburger P."/>
            <person name="Mueller R.-W."/>
            <person name="Bruemmer F."/>
            <person name="Labrenz M."/>
            <person name="Spormann A.M."/>
            <person name="Op Den Camp H."/>
            <person name="Overmann J."/>
            <person name="Amann R."/>
            <person name="Jetten M.S.M."/>
            <person name="Mascher T."/>
            <person name="Medema M.H."/>
            <person name="Devos D.P."/>
            <person name="Kaster A.-K."/>
            <person name="Ovreas L."/>
            <person name="Rohde M."/>
            <person name="Galperin M.Y."/>
            <person name="Jogler C."/>
        </authorList>
    </citation>
    <scope>NUCLEOTIDE SEQUENCE [LARGE SCALE GENOMIC DNA]</scope>
    <source>
        <strain evidence="2 3">KOR34</strain>
    </source>
</reference>
<sequence length="111" mass="12325">MPPTNQCPFCQRTMEVSVMRCEPCEVELRAAFPASRLADLPTEHQRFIELFVLAGGSLKQIAEQAGVSYPTVRSRLDKVILTLRESIEASNRQANKKPTTLPDAAQVLKAI</sequence>
<dbReference type="AlphaFoldDB" id="A0A5C5VCE9"/>
<dbReference type="Gene3D" id="1.10.10.10">
    <property type="entry name" value="Winged helix-like DNA-binding domain superfamily/Winged helix DNA-binding domain"/>
    <property type="match status" value="1"/>
</dbReference>
<dbReference type="OrthoDB" id="9797643at2"/>
<dbReference type="EMBL" id="SIHJ01000001">
    <property type="protein sequence ID" value="TWT36306.1"/>
    <property type="molecule type" value="Genomic_DNA"/>
</dbReference>
<gene>
    <name evidence="2" type="ORF">KOR34_12100</name>
</gene>
<dbReference type="InterPro" id="IPR013324">
    <property type="entry name" value="RNA_pol_sigma_r3/r4-like"/>
</dbReference>
<dbReference type="InterPro" id="IPR018658">
    <property type="entry name" value="DUF2089"/>
</dbReference>
<evidence type="ECO:0000313" key="2">
    <source>
        <dbReference type="EMBL" id="TWT36306.1"/>
    </source>
</evidence>
<proteinExistence type="predicted"/>
<dbReference type="Proteomes" id="UP000316714">
    <property type="component" value="Unassembled WGS sequence"/>
</dbReference>
<accession>A0A5C5VCE9</accession>
<comment type="caution">
    <text evidence="2">The sequence shown here is derived from an EMBL/GenBank/DDBJ whole genome shotgun (WGS) entry which is preliminary data.</text>
</comment>
<evidence type="ECO:0000259" key="1">
    <source>
        <dbReference type="Pfam" id="PF09862"/>
    </source>
</evidence>
<protein>
    <submittedName>
        <fullName evidence="2">RNA polymerase sigma factor</fullName>
    </submittedName>
</protein>
<evidence type="ECO:0000313" key="3">
    <source>
        <dbReference type="Proteomes" id="UP000316714"/>
    </source>
</evidence>
<dbReference type="SUPFAM" id="SSF88659">
    <property type="entry name" value="Sigma3 and sigma4 domains of RNA polymerase sigma factors"/>
    <property type="match status" value="1"/>
</dbReference>
<dbReference type="InterPro" id="IPR036388">
    <property type="entry name" value="WH-like_DNA-bd_sf"/>
</dbReference>
<keyword evidence="3" id="KW-1185">Reference proteome</keyword>